<name>A0AAV4MU61_CAEEX</name>
<feature type="region of interest" description="Disordered" evidence="1">
    <location>
        <begin position="37"/>
        <end position="57"/>
    </location>
</feature>
<dbReference type="AlphaFoldDB" id="A0AAV4MU61"/>
<gene>
    <name evidence="2" type="ORF">CEXT_429201</name>
</gene>
<reference evidence="2 3" key="1">
    <citation type="submission" date="2021-06" db="EMBL/GenBank/DDBJ databases">
        <title>Caerostris extrusa draft genome.</title>
        <authorList>
            <person name="Kono N."/>
            <person name="Arakawa K."/>
        </authorList>
    </citation>
    <scope>NUCLEOTIDE SEQUENCE [LARGE SCALE GENOMIC DNA]</scope>
</reference>
<sequence>MRFSKKCNLKHHNKLLHGIERDTAIIVAGNNSGHIKDLDRRHVSKRKREEIDDKTNESTTQNLKMVILEVGNLYNQLPNSVVSDRFVSDLKVWIDSSKESLQSVVESNLNK</sequence>
<dbReference type="Proteomes" id="UP001054945">
    <property type="component" value="Unassembled WGS sequence"/>
</dbReference>
<organism evidence="2 3">
    <name type="scientific">Caerostris extrusa</name>
    <name type="common">Bark spider</name>
    <name type="synonym">Caerostris bankana</name>
    <dbReference type="NCBI Taxonomy" id="172846"/>
    <lineage>
        <taxon>Eukaryota</taxon>
        <taxon>Metazoa</taxon>
        <taxon>Ecdysozoa</taxon>
        <taxon>Arthropoda</taxon>
        <taxon>Chelicerata</taxon>
        <taxon>Arachnida</taxon>
        <taxon>Araneae</taxon>
        <taxon>Araneomorphae</taxon>
        <taxon>Entelegynae</taxon>
        <taxon>Araneoidea</taxon>
        <taxon>Araneidae</taxon>
        <taxon>Caerostris</taxon>
    </lineage>
</organism>
<accession>A0AAV4MU61</accession>
<keyword evidence="3" id="KW-1185">Reference proteome</keyword>
<feature type="compositionally biased region" description="Basic and acidic residues" evidence="1">
    <location>
        <begin position="37"/>
        <end position="56"/>
    </location>
</feature>
<evidence type="ECO:0000256" key="1">
    <source>
        <dbReference type="SAM" id="MobiDB-lite"/>
    </source>
</evidence>
<evidence type="ECO:0000313" key="2">
    <source>
        <dbReference type="EMBL" id="GIX75962.1"/>
    </source>
</evidence>
<evidence type="ECO:0000313" key="3">
    <source>
        <dbReference type="Proteomes" id="UP001054945"/>
    </source>
</evidence>
<dbReference type="EMBL" id="BPLR01002639">
    <property type="protein sequence ID" value="GIX75962.1"/>
    <property type="molecule type" value="Genomic_DNA"/>
</dbReference>
<protein>
    <submittedName>
        <fullName evidence="2">Uncharacterized protein</fullName>
    </submittedName>
</protein>
<comment type="caution">
    <text evidence="2">The sequence shown here is derived from an EMBL/GenBank/DDBJ whole genome shotgun (WGS) entry which is preliminary data.</text>
</comment>
<proteinExistence type="predicted"/>